<dbReference type="GO" id="GO:0004536">
    <property type="term" value="F:DNA nuclease activity"/>
    <property type="evidence" value="ECO:0007669"/>
    <property type="project" value="InterPro"/>
</dbReference>
<dbReference type="AlphaFoldDB" id="A0A1F8EEZ0"/>
<evidence type="ECO:0000256" key="1">
    <source>
        <dbReference type="ARBA" id="ARBA00022723"/>
    </source>
</evidence>
<dbReference type="InterPro" id="IPR015991">
    <property type="entry name" value="TatD/YcfH-like"/>
</dbReference>
<evidence type="ECO:0000313" key="5">
    <source>
        <dbReference type="Proteomes" id="UP000176893"/>
    </source>
</evidence>
<feature type="binding site" evidence="3">
    <location>
        <position position="6"/>
    </location>
    <ligand>
        <name>a divalent metal cation</name>
        <dbReference type="ChEBI" id="CHEBI:60240"/>
        <label>1</label>
    </ligand>
</feature>
<dbReference type="GO" id="GO:0046872">
    <property type="term" value="F:metal ion binding"/>
    <property type="evidence" value="ECO:0007669"/>
    <property type="project" value="UniProtKB-KW"/>
</dbReference>
<feature type="binding site" evidence="3">
    <location>
        <position position="8"/>
    </location>
    <ligand>
        <name>a divalent metal cation</name>
        <dbReference type="ChEBI" id="CHEBI:60240"/>
        <label>1</label>
    </ligand>
</feature>
<feature type="binding site" evidence="3">
    <location>
        <position position="161"/>
    </location>
    <ligand>
        <name>a divalent metal cation</name>
        <dbReference type="ChEBI" id="CHEBI:60240"/>
        <label>2</label>
    </ligand>
</feature>
<dbReference type="FunFam" id="3.20.20.140:FF:000005">
    <property type="entry name" value="TatD family hydrolase"/>
    <property type="match status" value="1"/>
</dbReference>
<name>A0A1F8EEZ0_9BACT</name>
<feature type="binding site" evidence="3">
    <location>
        <position position="90"/>
    </location>
    <ligand>
        <name>a divalent metal cation</name>
        <dbReference type="ChEBI" id="CHEBI:60240"/>
        <label>1</label>
    </ligand>
</feature>
<dbReference type="PANTHER" id="PTHR46124">
    <property type="entry name" value="D-AMINOACYL-TRNA DEACYLASE"/>
    <property type="match status" value="1"/>
</dbReference>
<organism evidence="4 5">
    <name type="scientific">Candidatus Yanofskybacteria bacterium RIFCSPHIGHO2_01_FULL_41_26</name>
    <dbReference type="NCBI Taxonomy" id="1802661"/>
    <lineage>
        <taxon>Bacteria</taxon>
        <taxon>Candidatus Yanofskyibacteriota</taxon>
    </lineage>
</organism>
<dbReference type="Pfam" id="PF01026">
    <property type="entry name" value="TatD_DNase"/>
    <property type="match status" value="1"/>
</dbReference>
<keyword evidence="1 3" id="KW-0479">Metal-binding</keyword>
<evidence type="ECO:0000313" key="4">
    <source>
        <dbReference type="EMBL" id="OGM99167.1"/>
    </source>
</evidence>
<reference evidence="4 5" key="1">
    <citation type="journal article" date="2016" name="Nat. Commun.">
        <title>Thousands of microbial genomes shed light on interconnected biogeochemical processes in an aquifer system.</title>
        <authorList>
            <person name="Anantharaman K."/>
            <person name="Brown C.T."/>
            <person name="Hug L.A."/>
            <person name="Sharon I."/>
            <person name="Castelle C.J."/>
            <person name="Probst A.J."/>
            <person name="Thomas B.C."/>
            <person name="Singh A."/>
            <person name="Wilkins M.J."/>
            <person name="Karaoz U."/>
            <person name="Brodie E.L."/>
            <person name="Williams K.H."/>
            <person name="Hubbard S.S."/>
            <person name="Banfield J.F."/>
        </authorList>
    </citation>
    <scope>NUCLEOTIDE SEQUENCE [LARGE SCALE GENOMIC DNA]</scope>
</reference>
<dbReference type="NCBIfam" id="TIGR00010">
    <property type="entry name" value="YchF/TatD family DNA exonuclease"/>
    <property type="match status" value="1"/>
</dbReference>
<dbReference type="GO" id="GO:0016788">
    <property type="term" value="F:hydrolase activity, acting on ester bonds"/>
    <property type="evidence" value="ECO:0007669"/>
    <property type="project" value="InterPro"/>
</dbReference>
<dbReference type="PIRSF" id="PIRSF005902">
    <property type="entry name" value="DNase_TatD"/>
    <property type="match status" value="1"/>
</dbReference>
<accession>A0A1F8EEZ0</accession>
<dbReference type="SUPFAM" id="SSF51556">
    <property type="entry name" value="Metallo-dependent hydrolases"/>
    <property type="match status" value="1"/>
</dbReference>
<dbReference type="STRING" id="1802661.A2649_02050"/>
<comment type="caution">
    <text evidence="4">The sequence shown here is derived from an EMBL/GenBank/DDBJ whole genome shotgun (WGS) entry which is preliminary data.</text>
</comment>
<dbReference type="EMBL" id="MGJB01000002">
    <property type="protein sequence ID" value="OGM99167.1"/>
    <property type="molecule type" value="Genomic_DNA"/>
</dbReference>
<dbReference type="InterPro" id="IPR032466">
    <property type="entry name" value="Metal_Hydrolase"/>
</dbReference>
<proteinExistence type="predicted"/>
<feature type="binding site" evidence="3">
    <location>
        <position position="209"/>
    </location>
    <ligand>
        <name>a divalent metal cation</name>
        <dbReference type="ChEBI" id="CHEBI:60240"/>
        <label>1</label>
    </ligand>
</feature>
<dbReference type="Proteomes" id="UP000176893">
    <property type="component" value="Unassembled WGS sequence"/>
</dbReference>
<evidence type="ECO:0008006" key="6">
    <source>
        <dbReference type="Google" id="ProtNLM"/>
    </source>
</evidence>
<dbReference type="PANTHER" id="PTHR46124:SF2">
    <property type="entry name" value="D-AMINOACYL-TRNA DEACYLASE"/>
    <property type="match status" value="1"/>
</dbReference>
<sequence length="262" mass="30170">MIFDSHCHPQMAQYDKDREEVINRALEEDVFVICVGTDLETSKQAIELTQKHEGMWASVGLHPNDNLNEKFEPEKYRELLQQNKVVAFGEIGLDYYRTKKSEDQKFQKKRFIQQLELSKEMKVSLILHCRDSKAGSSGRAYPDMIEILKNGNYVANGGVIHSYTGSLEEAKQFLDLGLYVGFNGIVTFARQYDEIVRDVPLERMLLETDAPYLTPEPHRGKRNEPAYVIEVAKKVAELKNESYEKVIEQTTKNCQNLFKLNA</sequence>
<gene>
    <name evidence="4" type="ORF">A2649_02050</name>
</gene>
<evidence type="ECO:0000256" key="3">
    <source>
        <dbReference type="PIRSR" id="PIRSR005902-1"/>
    </source>
</evidence>
<evidence type="ECO:0000256" key="2">
    <source>
        <dbReference type="ARBA" id="ARBA00022801"/>
    </source>
</evidence>
<dbReference type="InterPro" id="IPR001130">
    <property type="entry name" value="TatD-like"/>
</dbReference>
<protein>
    <recommendedName>
        <fullName evidence="6">Hydrolase TatD</fullName>
    </recommendedName>
</protein>
<dbReference type="CDD" id="cd01310">
    <property type="entry name" value="TatD_DNAse"/>
    <property type="match status" value="1"/>
</dbReference>
<dbReference type="Gene3D" id="3.20.20.140">
    <property type="entry name" value="Metal-dependent hydrolases"/>
    <property type="match status" value="1"/>
</dbReference>
<keyword evidence="2" id="KW-0378">Hydrolase</keyword>
<feature type="binding site" evidence="3">
    <location>
        <position position="128"/>
    </location>
    <ligand>
        <name>a divalent metal cation</name>
        <dbReference type="ChEBI" id="CHEBI:60240"/>
        <label>2</label>
    </ligand>
</feature>